<keyword evidence="1" id="KW-0732">Signal</keyword>
<evidence type="ECO:0000313" key="2">
    <source>
        <dbReference type="EMBL" id="UZD41454.1"/>
    </source>
</evidence>
<dbReference type="EMBL" id="CP110230">
    <property type="protein sequence ID" value="UZD41454.1"/>
    <property type="molecule type" value="Genomic_DNA"/>
</dbReference>
<gene>
    <name evidence="2" type="ORF">OL231_02610</name>
</gene>
<sequence>MKQLILYLLLFCSCATMAQEQKYILLDSLTAHYKVKHYTLDTSPYGTKNSIEVYNVFSKKYETDKGEDFILLFSVLPDIDSKTNWEKIDFNKIKDNLFPTKEIFRRIMHKALGFYLDKNRDISKTKLVKIIEGEYYVSKYCWIEDFYCINDSFPIPIATKSFILNVNQPITPIGALRDFFRKLSPLCQDFPFEQNTDSFCGIPDFLKNTYLSNIEERGGDMIYCFYQFYENLHTNISRFGYVKGKGIVAGVYFNHFMPGPFFIDKTGNWRKLKRLPENELLWAEELKKEWAKKEEERKRMGI</sequence>
<dbReference type="RefSeq" id="WP_264860709.1">
    <property type="nucleotide sequence ID" value="NZ_CP110230.1"/>
</dbReference>
<accession>A0AA46ZZD6</accession>
<dbReference type="Proteomes" id="UP001163262">
    <property type="component" value="Chromosome"/>
</dbReference>
<protein>
    <submittedName>
        <fullName evidence="2">Uncharacterized protein</fullName>
    </submittedName>
</protein>
<evidence type="ECO:0000313" key="3">
    <source>
        <dbReference type="Proteomes" id="UP001163262"/>
    </source>
</evidence>
<reference evidence="2" key="1">
    <citation type="submission" date="2022-10" db="EMBL/GenBank/DDBJ databases">
        <title>Complete genome sequence of Capnocytophaga ochracea KCOM 2812 isolated from actinomycosis lesion.</title>
        <authorList>
            <person name="Kook J.-K."/>
            <person name="Park S.-N."/>
            <person name="Lim Y.K."/>
        </authorList>
    </citation>
    <scope>NUCLEOTIDE SEQUENCE</scope>
    <source>
        <strain evidence="2">KCOM 28121</strain>
    </source>
</reference>
<evidence type="ECO:0000256" key="1">
    <source>
        <dbReference type="SAM" id="SignalP"/>
    </source>
</evidence>
<name>A0AA46ZZD6_CAPOC</name>
<organism evidence="2 3">
    <name type="scientific">Capnocytophaga ochracea</name>
    <dbReference type="NCBI Taxonomy" id="1018"/>
    <lineage>
        <taxon>Bacteria</taxon>
        <taxon>Pseudomonadati</taxon>
        <taxon>Bacteroidota</taxon>
        <taxon>Flavobacteriia</taxon>
        <taxon>Flavobacteriales</taxon>
        <taxon>Flavobacteriaceae</taxon>
        <taxon>Capnocytophaga</taxon>
    </lineage>
</organism>
<proteinExistence type="predicted"/>
<dbReference type="AlphaFoldDB" id="A0AA46ZZD6"/>
<feature type="signal peptide" evidence="1">
    <location>
        <begin position="1"/>
        <end position="18"/>
    </location>
</feature>
<feature type="chain" id="PRO_5041304997" evidence="1">
    <location>
        <begin position="19"/>
        <end position="302"/>
    </location>
</feature>